<dbReference type="InterPro" id="IPR001878">
    <property type="entry name" value="Znf_CCHC"/>
</dbReference>
<feature type="compositionally biased region" description="Polar residues" evidence="2">
    <location>
        <begin position="119"/>
        <end position="132"/>
    </location>
</feature>
<keyword evidence="1" id="KW-0862">Zinc</keyword>
<dbReference type="SUPFAM" id="SSF57756">
    <property type="entry name" value="Retrovirus zinc finger-like domains"/>
    <property type="match status" value="1"/>
</dbReference>
<feature type="region of interest" description="Disordered" evidence="2">
    <location>
        <begin position="175"/>
        <end position="227"/>
    </location>
</feature>
<feature type="chain" id="PRO_5026946223" description="CCHC-type domain-containing protein" evidence="3">
    <location>
        <begin position="19"/>
        <end position="227"/>
    </location>
</feature>
<accession>A0A6J8CGD3</accession>
<dbReference type="PROSITE" id="PS50158">
    <property type="entry name" value="ZF_CCHC"/>
    <property type="match status" value="1"/>
</dbReference>
<dbReference type="InterPro" id="IPR036875">
    <property type="entry name" value="Znf_CCHC_sf"/>
</dbReference>
<name>A0A6J8CGD3_MYTCO</name>
<keyword evidence="3" id="KW-0732">Signal</keyword>
<evidence type="ECO:0000256" key="1">
    <source>
        <dbReference type="PROSITE-ProRule" id="PRU00047"/>
    </source>
</evidence>
<evidence type="ECO:0000256" key="2">
    <source>
        <dbReference type="SAM" id="MobiDB-lite"/>
    </source>
</evidence>
<feature type="signal peptide" evidence="3">
    <location>
        <begin position="1"/>
        <end position="18"/>
    </location>
</feature>
<dbReference type="Pfam" id="PF00098">
    <property type="entry name" value="zf-CCHC"/>
    <property type="match status" value="1"/>
</dbReference>
<organism evidence="5 6">
    <name type="scientific">Mytilus coruscus</name>
    <name type="common">Sea mussel</name>
    <dbReference type="NCBI Taxonomy" id="42192"/>
    <lineage>
        <taxon>Eukaryota</taxon>
        <taxon>Metazoa</taxon>
        <taxon>Spiralia</taxon>
        <taxon>Lophotrochozoa</taxon>
        <taxon>Mollusca</taxon>
        <taxon>Bivalvia</taxon>
        <taxon>Autobranchia</taxon>
        <taxon>Pteriomorphia</taxon>
        <taxon>Mytilida</taxon>
        <taxon>Mytiloidea</taxon>
        <taxon>Mytilidae</taxon>
        <taxon>Mytilinae</taxon>
        <taxon>Mytilus</taxon>
    </lineage>
</organism>
<evidence type="ECO:0000259" key="4">
    <source>
        <dbReference type="PROSITE" id="PS50158"/>
    </source>
</evidence>
<gene>
    <name evidence="5" type="ORF">MCOR_28761</name>
</gene>
<keyword evidence="6" id="KW-1185">Reference proteome</keyword>
<dbReference type="EMBL" id="CACVKT020005242">
    <property type="protein sequence ID" value="CAC5393950.1"/>
    <property type="molecule type" value="Genomic_DNA"/>
</dbReference>
<dbReference type="Proteomes" id="UP000507470">
    <property type="component" value="Unassembled WGS sequence"/>
</dbReference>
<feature type="compositionally biased region" description="Low complexity" evidence="2">
    <location>
        <begin position="104"/>
        <end position="117"/>
    </location>
</feature>
<dbReference type="SMART" id="SM00343">
    <property type="entry name" value="ZnF_C2HC"/>
    <property type="match status" value="1"/>
</dbReference>
<evidence type="ECO:0000313" key="6">
    <source>
        <dbReference type="Proteomes" id="UP000507470"/>
    </source>
</evidence>
<feature type="compositionally biased region" description="Basic and acidic residues" evidence="2">
    <location>
        <begin position="72"/>
        <end position="83"/>
    </location>
</feature>
<sequence length="227" mass="25194">MIGHVLVFQVLLAYNRYAQCPNDWKCLNCGESGHKQSDCTNDDFADGESAEHNDTTEQVDVPVNIDQYSNHEQTDNNDDHEQTDNYDDNEATQMPPGLQPLTNSSYSDIDQSQSILSTAVDTNPNPAKSDQQGARPKALPARKTCLTNTATCSDRSKQLRNTGQTNITQFVYANQESRNARRNDNKQVNTPAKPTSGRGIQKSPITPPEELHDGTCKTANKRSRIKP</sequence>
<feature type="region of interest" description="Disordered" evidence="2">
    <location>
        <begin position="40"/>
        <end position="142"/>
    </location>
</feature>
<dbReference type="GO" id="GO:0008270">
    <property type="term" value="F:zinc ion binding"/>
    <property type="evidence" value="ECO:0007669"/>
    <property type="project" value="UniProtKB-KW"/>
</dbReference>
<keyword evidence="1" id="KW-0863">Zinc-finger</keyword>
<dbReference type="GO" id="GO:0003676">
    <property type="term" value="F:nucleic acid binding"/>
    <property type="evidence" value="ECO:0007669"/>
    <property type="project" value="InterPro"/>
</dbReference>
<feature type="domain" description="CCHC-type" evidence="4">
    <location>
        <begin position="25"/>
        <end position="41"/>
    </location>
</feature>
<keyword evidence="1" id="KW-0479">Metal-binding</keyword>
<dbReference type="AlphaFoldDB" id="A0A6J8CGD3"/>
<proteinExistence type="predicted"/>
<protein>
    <recommendedName>
        <fullName evidence="4">CCHC-type domain-containing protein</fullName>
    </recommendedName>
</protein>
<reference evidence="5 6" key="1">
    <citation type="submission" date="2020-06" db="EMBL/GenBank/DDBJ databases">
        <authorList>
            <person name="Li R."/>
            <person name="Bekaert M."/>
        </authorList>
    </citation>
    <scope>NUCLEOTIDE SEQUENCE [LARGE SCALE GENOMIC DNA]</scope>
    <source>
        <strain evidence="6">wild</strain>
    </source>
</reference>
<evidence type="ECO:0000313" key="5">
    <source>
        <dbReference type="EMBL" id="CAC5393950.1"/>
    </source>
</evidence>
<evidence type="ECO:0000256" key="3">
    <source>
        <dbReference type="SAM" id="SignalP"/>
    </source>
</evidence>